<dbReference type="Proteomes" id="UP000485058">
    <property type="component" value="Unassembled WGS sequence"/>
</dbReference>
<dbReference type="CDD" id="cd01764">
    <property type="entry name" value="Ubl_Urm1"/>
    <property type="match status" value="1"/>
</dbReference>
<comment type="similarity">
    <text evidence="5 6">Belongs to the URM1 family.</text>
</comment>
<dbReference type="AlphaFoldDB" id="A0A699YBF3"/>
<proteinExistence type="inferred from homology"/>
<comment type="caution">
    <text evidence="7">The sequence shown here is derived from an EMBL/GenBank/DDBJ whole genome shotgun (WGS) entry which is preliminary data.</text>
</comment>
<dbReference type="GO" id="GO:0002098">
    <property type="term" value="P:tRNA wobble uridine modification"/>
    <property type="evidence" value="ECO:0007669"/>
    <property type="project" value="UniProtKB-UniRule"/>
</dbReference>
<dbReference type="GO" id="GO:0032447">
    <property type="term" value="P:protein urmylation"/>
    <property type="evidence" value="ECO:0007669"/>
    <property type="project" value="UniProtKB-UniRule"/>
</dbReference>
<evidence type="ECO:0000313" key="8">
    <source>
        <dbReference type="Proteomes" id="UP000485058"/>
    </source>
</evidence>
<dbReference type="Gene3D" id="3.10.20.30">
    <property type="match status" value="1"/>
</dbReference>
<keyword evidence="2 5" id="KW-1017">Isopeptide bond</keyword>
<comment type="function">
    <text evidence="5">Acts as a sulfur carrier required for 2-thiolation of mcm(5)S(2)U at tRNA wobble positions of cytosolic tRNA(Lys), tRNA(Glu) and tRNA(Gln). Serves as sulfur donor in tRNA 2-thiolation reaction by being thiocarboxylated (-COSH) at its C-terminus by MOCS3. The sulfur is then transferred to tRNA to form 2-thiolation of mcm(5)S(2)U. Also acts as a ubiquitin-like protein (UBL) that is covalently conjugated via an isopeptide bond to lysine residues of target proteins. The thiocarboxylated form serves as substrate for conjugation and oxidative stress specifically induces the formation of UBL-protein conjugates.</text>
</comment>
<evidence type="ECO:0000256" key="1">
    <source>
        <dbReference type="ARBA" id="ARBA00022490"/>
    </source>
</evidence>
<dbReference type="GO" id="GO:0005829">
    <property type="term" value="C:cytosol"/>
    <property type="evidence" value="ECO:0007669"/>
    <property type="project" value="UniProtKB-UniRule"/>
</dbReference>
<dbReference type="Pfam" id="PF09138">
    <property type="entry name" value="Urm1"/>
    <property type="match status" value="1"/>
</dbReference>
<evidence type="ECO:0000313" key="7">
    <source>
        <dbReference type="EMBL" id="GFH07500.1"/>
    </source>
</evidence>
<protein>
    <recommendedName>
        <fullName evidence="5">Ubiquitin-related modifier 1 homolog</fullName>
    </recommendedName>
</protein>
<evidence type="ECO:0000256" key="6">
    <source>
        <dbReference type="RuleBase" id="RU361182"/>
    </source>
</evidence>
<accession>A0A699YBF3</accession>
<evidence type="ECO:0000256" key="2">
    <source>
        <dbReference type="ARBA" id="ARBA00022499"/>
    </source>
</evidence>
<comment type="pathway">
    <text evidence="5 6">tRNA modification; 5-methoxycarbonylmethyl-2-thiouridine-tRNA biosynthesis.</text>
</comment>
<feature type="cross-link" description="Glycyl lysine isopeptide (Gly-Lys) (interchain with K-? in acceptor proteins)" evidence="5">
    <location>
        <position position="119"/>
    </location>
</feature>
<reference evidence="7 8" key="1">
    <citation type="submission" date="2020-02" db="EMBL/GenBank/DDBJ databases">
        <title>Draft genome sequence of Haematococcus lacustris strain NIES-144.</title>
        <authorList>
            <person name="Morimoto D."/>
            <person name="Nakagawa S."/>
            <person name="Yoshida T."/>
            <person name="Sawayama S."/>
        </authorList>
    </citation>
    <scope>NUCLEOTIDE SEQUENCE [LARGE SCALE GENOMIC DNA]</scope>
    <source>
        <strain evidence="7 8">NIES-144</strain>
    </source>
</reference>
<evidence type="ECO:0000256" key="5">
    <source>
        <dbReference type="HAMAP-Rule" id="MF_03048"/>
    </source>
</evidence>
<gene>
    <name evidence="7" type="ORF">HaLaN_02311</name>
</gene>
<dbReference type="UniPathway" id="UPA00988"/>
<dbReference type="EMBL" id="BLLF01000099">
    <property type="protein sequence ID" value="GFH07500.1"/>
    <property type="molecule type" value="Genomic_DNA"/>
</dbReference>
<sequence>MVGMGRTTGTSGSAMRLKLELSGGLELLFGNKKVHELELGQRTSDAASGSGGEWTLGDLIPWVRDNLLTERPELFTKGNTVRPGILVLLNDCDWELSGMLDSVLHDGDVVTFISTLHGG</sequence>
<dbReference type="InterPro" id="IPR016155">
    <property type="entry name" value="Mopterin_synth/thiamin_S_b"/>
</dbReference>
<name>A0A699YBF3_HAELA</name>
<keyword evidence="4 5" id="KW-0833">Ubl conjugation pathway</keyword>
<dbReference type="GO" id="GO:0034227">
    <property type="term" value="P:tRNA thio-modification"/>
    <property type="evidence" value="ECO:0007669"/>
    <property type="project" value="UniProtKB-UniRule"/>
</dbReference>
<organism evidence="7 8">
    <name type="scientific">Haematococcus lacustris</name>
    <name type="common">Green alga</name>
    <name type="synonym">Haematococcus pluvialis</name>
    <dbReference type="NCBI Taxonomy" id="44745"/>
    <lineage>
        <taxon>Eukaryota</taxon>
        <taxon>Viridiplantae</taxon>
        <taxon>Chlorophyta</taxon>
        <taxon>core chlorophytes</taxon>
        <taxon>Chlorophyceae</taxon>
        <taxon>CS clade</taxon>
        <taxon>Chlamydomonadales</taxon>
        <taxon>Haematococcaceae</taxon>
        <taxon>Haematococcus</taxon>
    </lineage>
</organism>
<dbReference type="PANTHER" id="PTHR14986">
    <property type="entry name" value="RURM1 PROTEIN"/>
    <property type="match status" value="1"/>
</dbReference>
<dbReference type="PIRSF" id="PIRSF037379">
    <property type="entry name" value="Ubiquitin-related_modifier_1"/>
    <property type="match status" value="1"/>
</dbReference>
<dbReference type="HAMAP" id="MF_03048">
    <property type="entry name" value="Urm1"/>
    <property type="match status" value="1"/>
</dbReference>
<keyword evidence="8" id="KW-1185">Reference proteome</keyword>
<evidence type="ECO:0000256" key="4">
    <source>
        <dbReference type="ARBA" id="ARBA00022786"/>
    </source>
</evidence>
<comment type="PTM">
    <text evidence="5">C-terminal thiocarboxylation occurs in 2 steps, it is first acyl-adenylated (-COAMP) via the hesA/moeB/thiF part of the MOCS3/UBA4 homolog, then thiocarboxylated (-COSH) via the rhodanese domain of the MOCS3/UBA4 homolog.</text>
</comment>
<comment type="subcellular location">
    <subcellularLocation>
        <location evidence="5 6">Cytoplasm</location>
    </subcellularLocation>
</comment>
<evidence type="ECO:0000256" key="3">
    <source>
        <dbReference type="ARBA" id="ARBA00022694"/>
    </source>
</evidence>
<dbReference type="InterPro" id="IPR012675">
    <property type="entry name" value="Beta-grasp_dom_sf"/>
</dbReference>
<dbReference type="InterPro" id="IPR015221">
    <property type="entry name" value="Urm1"/>
</dbReference>
<keyword evidence="3 5" id="KW-0819">tRNA processing</keyword>
<dbReference type="SUPFAM" id="SSF54285">
    <property type="entry name" value="MoaD/ThiS"/>
    <property type="match status" value="1"/>
</dbReference>
<keyword evidence="1 5" id="KW-0963">Cytoplasm</keyword>
<feature type="modified residue" description="1-thioglycine" evidence="5">
    <location>
        <position position="119"/>
    </location>
</feature>